<evidence type="ECO:0000256" key="7">
    <source>
        <dbReference type="SAM" id="MobiDB-lite"/>
    </source>
</evidence>
<feature type="domain" description="Sushi" evidence="9">
    <location>
        <begin position="1244"/>
        <end position="1302"/>
    </location>
</feature>
<dbReference type="Pfam" id="PF00084">
    <property type="entry name" value="Sushi"/>
    <property type="match status" value="3"/>
</dbReference>
<dbReference type="InterPro" id="IPR006558">
    <property type="entry name" value="LamG-like"/>
</dbReference>
<dbReference type="SMART" id="SM00060">
    <property type="entry name" value="FN3"/>
    <property type="match status" value="1"/>
</dbReference>
<dbReference type="Gene3D" id="3.30.300.320">
    <property type="match status" value="1"/>
</dbReference>
<dbReference type="Pfam" id="PF13385">
    <property type="entry name" value="Laminin_G_3"/>
    <property type="match status" value="1"/>
</dbReference>
<feature type="chain" id="PRO_5045630178" description="Sushi domain-containing protein" evidence="8">
    <location>
        <begin position="41"/>
        <end position="1589"/>
    </location>
</feature>
<dbReference type="PROSITE" id="PS50923">
    <property type="entry name" value="SUSHI"/>
    <property type="match status" value="2"/>
</dbReference>
<dbReference type="SUPFAM" id="SSF49899">
    <property type="entry name" value="Concanavalin A-like lectins/glucanases"/>
    <property type="match status" value="1"/>
</dbReference>
<feature type="compositionally biased region" description="Acidic residues" evidence="7">
    <location>
        <begin position="1566"/>
        <end position="1575"/>
    </location>
</feature>
<keyword evidence="2 8" id="KW-0732">Signal</keyword>
<evidence type="ECO:0000313" key="10">
    <source>
        <dbReference type="EMBL" id="CAH3025519.1"/>
    </source>
</evidence>
<comment type="similarity">
    <text evidence="1">Belongs to the peptidase M43B family.</text>
</comment>
<evidence type="ECO:0000256" key="1">
    <source>
        <dbReference type="ARBA" id="ARBA00008721"/>
    </source>
</evidence>
<dbReference type="PANTHER" id="PTHR46130">
    <property type="entry name" value="LAMGL DOMAIN-CONTAINING PROTEIN"/>
    <property type="match status" value="1"/>
</dbReference>
<dbReference type="SUPFAM" id="SSF55486">
    <property type="entry name" value="Metalloproteases ('zincins'), catalytic domain"/>
    <property type="match status" value="1"/>
</dbReference>
<dbReference type="NCBIfam" id="TIGR02232">
    <property type="entry name" value="myxo_disulf_rpt"/>
    <property type="match status" value="1"/>
</dbReference>
<dbReference type="SUPFAM" id="SSF49265">
    <property type="entry name" value="Fibronectin type III"/>
    <property type="match status" value="1"/>
</dbReference>
<dbReference type="InterPro" id="IPR043543">
    <property type="entry name" value="PAPPA/PAPPA2"/>
</dbReference>
<evidence type="ECO:0000313" key="11">
    <source>
        <dbReference type="Proteomes" id="UP001159427"/>
    </source>
</evidence>
<keyword evidence="11" id="KW-1185">Reference proteome</keyword>
<dbReference type="Gene3D" id="2.60.120.200">
    <property type="match status" value="1"/>
</dbReference>
<gene>
    <name evidence="10" type="ORF">PEVE_00026301</name>
</gene>
<evidence type="ECO:0000256" key="2">
    <source>
        <dbReference type="ARBA" id="ARBA00022729"/>
    </source>
</evidence>
<protein>
    <recommendedName>
        <fullName evidence="9">Sushi domain-containing protein</fullName>
    </recommendedName>
</protein>
<proteinExistence type="inferred from homology"/>
<dbReference type="SMART" id="SM00004">
    <property type="entry name" value="NL"/>
    <property type="match status" value="2"/>
</dbReference>
<evidence type="ECO:0000256" key="4">
    <source>
        <dbReference type="ARBA" id="ARBA00023157"/>
    </source>
</evidence>
<keyword evidence="3" id="KW-0677">Repeat</keyword>
<dbReference type="SMART" id="SM00560">
    <property type="entry name" value="LamGL"/>
    <property type="match status" value="1"/>
</dbReference>
<dbReference type="InterPro" id="IPR003961">
    <property type="entry name" value="FN3_dom"/>
</dbReference>
<dbReference type="InterPro" id="IPR000800">
    <property type="entry name" value="Notch_dom"/>
</dbReference>
<feature type="domain" description="Sushi" evidence="9">
    <location>
        <begin position="1357"/>
        <end position="1427"/>
    </location>
</feature>
<evidence type="ECO:0000256" key="6">
    <source>
        <dbReference type="PROSITE-ProRule" id="PRU00302"/>
    </source>
</evidence>
<sequence>MARFLRRTLRFKMDLLEKKIHPLLLVVLLSLLLRVEVTSGNAEFENAVRAAELEEDQHISSCASTRRVKRYDHGRFPFSPPTGSKFGKALRFLGSDVVRFAGPYKIPSHQFTLEFWMKPEGGQRSPVTVIGLFDDCSSESKDGGWEVGLDEASAEGRSLRVFFRLRSQRSHSDTKLISPLSVEPNTWLHVAATYDGKRMILYINQAKVAVSSEQKGHIFAKGFDGCEHLEAGGNVSSATFFRGTIDEVRFWSIAKSHKEISTNVFTPVRDVEQFLVMYESFADKEELNRNPKTTWTIVPSSANPPEVIESTIPADPHDLAIVKPPCGTTVCDNPEIIRSYVKNTHLRGKKIVRYRVVNILEDDGSNPMVTKKQIKFQHVQLNKAFAPYNISFQLQEHEIRNTSLRRRTVIWHCEPEKIGDLICNSDNCMHNITGNDGGDCDQTQVICDPEKRGNGKCDPECNKFYNGWDAGECCNVSITDVYQTCFDPTSPNRAYMSDREYKSLLNLDNRHFLNVYLVGWSNENLQGVATFPWDKSAHSIYGGVIMLPKNFGQKHHTNALVHEFGHVLGLWHVHHGVSEIKDCGDECAEFFPSLELGDLCSDTNPTPANNLCSDPVGKDSMVCGVKKFRNTPFSNYMSYANDSCLDSFTEQQAARMHCYIDLVYQSWQQEKTPPSFIPLPPRVTSKAEDKVTLTWIPPLGTGGANALNSCHECREDKVFQQYAETATSSVPSKPNGYWSPHQATGAPDSKSCNLSPHGWSPVDHYGGGHIVFGFKEAVIPTSLSLWVVWNSKEGINDITLIFVDGTEKSLGNATAQCDSPLTMSLKVNKNVSKIRVHVKEMTVIDAIQLTSSVNHPNCRECEPMEYLVSRQPPFPFGRAQRVKATRFEDRHLIPGKSYTYKVKAVTSFGLEGPFSPPLVYSPEQGFCGDGVVEESIGEECDDGNVRDADGCNVQCKKEDVFHCTGHPSLCYRHDGDGICEDFERKTSIKDCGFYTPEGFEDQWAVNVTVNPRDRDETCPENVTLGPPPLDLVCQSGDKFINNAYAWRPCTRSFVNGNYWLEVTFNRSVVPAALVLYIGSDGQTEYSLDRTIKVELIDNAGRVHSSGGDETKLSCKVNPAVIPFHHDMTEPFFYVRKVRVSFKSHLIAIAGVALRSRTNFDVVELSKCGPEEIFSPRTQHCHNYLCERPSCHKLVLKHATVKCEGTKEGQTCSVTCKTGYRPSKPFKMVCLNKEWQGISSGCVPINCGVPRIPNGQADCPDGHTFGKKCSFKCSLQAKLSGNEASVTCEADGKWSAQTAFCVMTCSKPVIPEHGEPLTGSSCFTSKGRISPGYSCKFRCKPGYRPKDRDGPARRALKVRCTKSGQWTHSSCEPIVCEKISASLLMWYNCSNGNALGSVCSSHCPGEGVHTVKCEDKGRWSEPMRRCKSRLAGACPVPVPPPGVIITCEDHFPGGICKVQCKDSSHDVVEEGDEEKTLAIITCTKKSQWKPDPTRLRCIPSCQVDYIEDEWCDKDNNNKHCRWDGGDCCASTTRNRIVRRVPTFCMSACDCKDPNAIENLHNKGRKDDEDDDDDDDRTGESGSDEELRTST</sequence>
<dbReference type="Gene3D" id="2.10.70.10">
    <property type="entry name" value="Complement Module, domain 1"/>
    <property type="match status" value="2"/>
</dbReference>
<dbReference type="InterPro" id="IPR035976">
    <property type="entry name" value="Sushi/SCR/CCP_sf"/>
</dbReference>
<dbReference type="SUPFAM" id="SSF57535">
    <property type="entry name" value="Complement control module/SCR domain"/>
    <property type="match status" value="3"/>
</dbReference>
<dbReference type="SMART" id="SM00032">
    <property type="entry name" value="CCP"/>
    <property type="match status" value="5"/>
</dbReference>
<keyword evidence="4" id="KW-1015">Disulfide bond</keyword>
<dbReference type="InterPro" id="IPR036116">
    <property type="entry name" value="FN3_sf"/>
</dbReference>
<dbReference type="Pfam" id="PF05572">
    <property type="entry name" value="Peptidase_M43"/>
    <property type="match status" value="1"/>
</dbReference>
<dbReference type="InterPro" id="IPR011936">
    <property type="entry name" value="Myxo_disulph_rpt"/>
</dbReference>
<name>A0ABN8MCG3_9CNID</name>
<dbReference type="InterPro" id="IPR008754">
    <property type="entry name" value="Peptidase_M43"/>
</dbReference>
<reference evidence="10 11" key="1">
    <citation type="submission" date="2022-05" db="EMBL/GenBank/DDBJ databases">
        <authorList>
            <consortium name="Genoscope - CEA"/>
            <person name="William W."/>
        </authorList>
    </citation>
    <scope>NUCLEOTIDE SEQUENCE [LARGE SCALE GENOMIC DNA]</scope>
</reference>
<evidence type="ECO:0000256" key="5">
    <source>
        <dbReference type="ARBA" id="ARBA00023180"/>
    </source>
</evidence>
<keyword evidence="6" id="KW-0768">Sushi</keyword>
<dbReference type="Gene3D" id="3.40.390.10">
    <property type="entry name" value="Collagenase (Catalytic Domain)"/>
    <property type="match status" value="1"/>
</dbReference>
<dbReference type="InterPro" id="IPR000436">
    <property type="entry name" value="Sushi_SCR_CCP_dom"/>
</dbReference>
<evidence type="ECO:0000256" key="3">
    <source>
        <dbReference type="ARBA" id="ARBA00022737"/>
    </source>
</evidence>
<dbReference type="InterPro" id="IPR013320">
    <property type="entry name" value="ConA-like_dom_sf"/>
</dbReference>
<keyword evidence="5" id="KW-0325">Glycoprotein</keyword>
<feature type="region of interest" description="Disordered" evidence="7">
    <location>
        <begin position="1554"/>
        <end position="1589"/>
    </location>
</feature>
<dbReference type="Pfam" id="PF25900">
    <property type="entry name" value="PAPPA"/>
    <property type="match status" value="1"/>
</dbReference>
<dbReference type="CDD" id="cd00063">
    <property type="entry name" value="FN3"/>
    <property type="match status" value="1"/>
</dbReference>
<dbReference type="PANTHER" id="PTHR46130:SF3">
    <property type="entry name" value="CHROMOSOME UNDETERMINED SCAFFOLD_33, WHOLE GENOME SHOTGUN SEQUENCE"/>
    <property type="match status" value="1"/>
</dbReference>
<organism evidence="10 11">
    <name type="scientific">Porites evermanni</name>
    <dbReference type="NCBI Taxonomy" id="104178"/>
    <lineage>
        <taxon>Eukaryota</taxon>
        <taxon>Metazoa</taxon>
        <taxon>Cnidaria</taxon>
        <taxon>Anthozoa</taxon>
        <taxon>Hexacorallia</taxon>
        <taxon>Scleractinia</taxon>
        <taxon>Fungiina</taxon>
        <taxon>Poritidae</taxon>
        <taxon>Porites</taxon>
    </lineage>
</organism>
<evidence type="ECO:0000259" key="9">
    <source>
        <dbReference type="PROSITE" id="PS50923"/>
    </source>
</evidence>
<dbReference type="InterPro" id="IPR024079">
    <property type="entry name" value="MetalloPept_cat_dom_sf"/>
</dbReference>
<evidence type="ECO:0000256" key="8">
    <source>
        <dbReference type="SAM" id="SignalP"/>
    </source>
</evidence>
<feature type="signal peptide" evidence="8">
    <location>
        <begin position="1"/>
        <end position="40"/>
    </location>
</feature>
<comment type="caution">
    <text evidence="6">Lacks conserved residue(s) required for the propagation of feature annotation.</text>
</comment>
<dbReference type="CDD" id="cd00033">
    <property type="entry name" value="CCP"/>
    <property type="match status" value="2"/>
</dbReference>
<dbReference type="InterPro" id="IPR058897">
    <property type="entry name" value="PAPPA_SD_C"/>
</dbReference>
<dbReference type="Proteomes" id="UP001159427">
    <property type="component" value="Unassembled WGS sequence"/>
</dbReference>
<dbReference type="EMBL" id="CALNXI010000356">
    <property type="protein sequence ID" value="CAH3025519.1"/>
    <property type="molecule type" value="Genomic_DNA"/>
</dbReference>
<comment type="caution">
    <text evidence="10">The sequence shown here is derived from an EMBL/GenBank/DDBJ whole genome shotgun (WGS) entry which is preliminary data.</text>
</comment>
<accession>A0ABN8MCG3</accession>